<gene>
    <name evidence="1" type="ORF">CPT75_07225</name>
    <name evidence="2" type="ORF">SAMN04487884_10532</name>
</gene>
<dbReference type="OrthoDB" id="1739831at2"/>
<sequence>MNLRNCSRCGKMFNYVAGPPICDACKKALEDDFQKVKQYVQDNPNASLKQIAEDNEVKLNQIKEWIREERLMFSKDSPIQLTCESCGAPIQTGRLCQNCKGKMANNLTDAFRKEAPKIQMPAKKDDKGGMRFLRP</sequence>
<dbReference type="Proteomes" id="UP000182584">
    <property type="component" value="Unassembled WGS sequence"/>
</dbReference>
<protein>
    <submittedName>
        <fullName evidence="2">Flagellar operon protein TIGR03826</fullName>
    </submittedName>
    <submittedName>
        <fullName evidence="1">Flagellar protein</fullName>
    </submittedName>
</protein>
<organism evidence="2 3">
    <name type="scientific">Butyrivibrio fibrisolvens</name>
    <dbReference type="NCBI Taxonomy" id="831"/>
    <lineage>
        <taxon>Bacteria</taxon>
        <taxon>Bacillati</taxon>
        <taxon>Bacillota</taxon>
        <taxon>Clostridia</taxon>
        <taxon>Lachnospirales</taxon>
        <taxon>Lachnospiraceae</taxon>
        <taxon>Butyrivibrio</taxon>
    </lineage>
</organism>
<reference evidence="2 3" key="1">
    <citation type="submission" date="2016-10" db="EMBL/GenBank/DDBJ databases">
        <authorList>
            <person name="de Groot N.N."/>
        </authorList>
    </citation>
    <scope>NUCLEOTIDE SEQUENCE [LARGE SCALE GENOMIC DNA]</scope>
    <source>
        <strain evidence="2 3">AR40</strain>
    </source>
</reference>
<accession>A0A1H9NW21</accession>
<keyword evidence="2" id="KW-0282">Flagellum</keyword>
<keyword evidence="4" id="KW-1185">Reference proteome</keyword>
<evidence type="ECO:0000313" key="2">
    <source>
        <dbReference type="EMBL" id="SER39769.1"/>
    </source>
</evidence>
<dbReference type="EMBL" id="FOGJ01000005">
    <property type="protein sequence ID" value="SER39769.1"/>
    <property type="molecule type" value="Genomic_DNA"/>
</dbReference>
<evidence type="ECO:0000313" key="1">
    <source>
        <dbReference type="EMBL" id="PWT26909.1"/>
    </source>
</evidence>
<proteinExistence type="predicted"/>
<evidence type="ECO:0000313" key="3">
    <source>
        <dbReference type="Proteomes" id="UP000182584"/>
    </source>
</evidence>
<dbReference type="RefSeq" id="WP_022753739.1">
    <property type="nucleotide sequence ID" value="NZ_CM009896.1"/>
</dbReference>
<dbReference type="EMBL" id="NXNG01000001">
    <property type="protein sequence ID" value="PWT26909.1"/>
    <property type="molecule type" value="Genomic_DNA"/>
</dbReference>
<name>A0A1H9NW21_BUTFI</name>
<keyword evidence="2" id="KW-0966">Cell projection</keyword>
<dbReference type="eggNOG" id="ENOG5032TKA">
    <property type="taxonomic scope" value="Bacteria"/>
</dbReference>
<reference evidence="1 4" key="2">
    <citation type="submission" date="2017-09" db="EMBL/GenBank/DDBJ databases">
        <title>High-quality draft genome sequence of Butyrivibrio fibrisolvens INBov1, isolated from cow rumen.</title>
        <authorList>
            <person name="Rodriguez Hernaez J."/>
            <person name="Rivarola M."/>
            <person name="Paniego N."/>
            <person name="Cravero S."/>
            <person name="Ceron Cucchi M."/>
            <person name="Martinez M.C."/>
        </authorList>
    </citation>
    <scope>NUCLEOTIDE SEQUENCE [LARGE SCALE GENOMIC DNA]</scope>
    <source>
        <strain evidence="1 4">INBov1</strain>
    </source>
</reference>
<dbReference type="AlphaFoldDB" id="A0A1H9NW21"/>
<keyword evidence="2" id="KW-0969">Cilium</keyword>
<evidence type="ECO:0000313" key="4">
    <source>
        <dbReference type="Proteomes" id="UP000245488"/>
    </source>
</evidence>
<dbReference type="Proteomes" id="UP000245488">
    <property type="component" value="Chromosome"/>
</dbReference>